<accession>A0A0F6VZH5</accession>
<keyword evidence="5" id="KW-1185">Reference proteome</keyword>
<dbReference type="InterPro" id="IPR015197">
    <property type="entry name" value="PngaseF_C"/>
</dbReference>
<dbReference type="OrthoDB" id="6281169at2"/>
<evidence type="ECO:0000256" key="2">
    <source>
        <dbReference type="SAM" id="SignalP"/>
    </source>
</evidence>
<dbReference type="Gene3D" id="2.60.120.230">
    <property type="match status" value="2"/>
</dbReference>
<evidence type="ECO:0000313" key="4">
    <source>
        <dbReference type="EMBL" id="AKF03561.1"/>
    </source>
</evidence>
<dbReference type="SUPFAM" id="SSF49742">
    <property type="entry name" value="PHM/PNGase F"/>
    <property type="match status" value="1"/>
</dbReference>
<name>A0A0F6VZH5_9BACT</name>
<dbReference type="GO" id="GO:0016798">
    <property type="term" value="F:hydrolase activity, acting on glycosyl bonds"/>
    <property type="evidence" value="ECO:0007669"/>
    <property type="project" value="UniProtKB-KW"/>
</dbReference>
<evidence type="ECO:0000259" key="3">
    <source>
        <dbReference type="SMART" id="SM01290"/>
    </source>
</evidence>
<dbReference type="PANTHER" id="PTHR39319">
    <property type="entry name" value="SI:DKEY-256H2.1"/>
    <property type="match status" value="1"/>
</dbReference>
<evidence type="ECO:0000256" key="1">
    <source>
        <dbReference type="ARBA" id="ARBA00023157"/>
    </source>
</evidence>
<dbReference type="InterPro" id="IPR015196">
    <property type="entry name" value="PngaseF_N"/>
</dbReference>
<keyword evidence="2" id="KW-0732">Signal</keyword>
<organism evidence="4 5">
    <name type="scientific">Sandaracinus amylolyticus</name>
    <dbReference type="NCBI Taxonomy" id="927083"/>
    <lineage>
        <taxon>Bacteria</taxon>
        <taxon>Pseudomonadati</taxon>
        <taxon>Myxococcota</taxon>
        <taxon>Polyangia</taxon>
        <taxon>Polyangiales</taxon>
        <taxon>Sandaracinaceae</taxon>
        <taxon>Sandaracinus</taxon>
    </lineage>
</organism>
<dbReference type="AlphaFoldDB" id="A0A0F6VZH5"/>
<dbReference type="RefSeq" id="WP_053231007.1">
    <property type="nucleotide sequence ID" value="NZ_CP011125.1"/>
</dbReference>
<dbReference type="KEGG" id="samy:DB32_000710"/>
<dbReference type="InterPro" id="IPR014784">
    <property type="entry name" value="Cu2_ascorb_mOase-like_C"/>
</dbReference>
<dbReference type="InterPro" id="IPR053251">
    <property type="entry name" value="N-glycanase"/>
</dbReference>
<proteinExistence type="predicted"/>
<keyword evidence="4" id="KW-0378">Hydrolase</keyword>
<keyword evidence="4" id="KW-0326">Glycosidase</keyword>
<dbReference type="Proteomes" id="UP000034883">
    <property type="component" value="Chromosome"/>
</dbReference>
<feature type="chain" id="PRO_5002511161" evidence="2">
    <location>
        <begin position="20"/>
        <end position="577"/>
    </location>
</feature>
<dbReference type="SMART" id="SM01290">
    <property type="entry name" value="N-glycanase_N"/>
    <property type="match status" value="1"/>
</dbReference>
<gene>
    <name evidence="4" type="ORF">DB32_000710</name>
</gene>
<dbReference type="GO" id="GO:0016715">
    <property type="term" value="F:oxidoreductase activity, acting on paired donors, with incorporation or reduction of molecular oxygen, reduced ascorbate as one donor, and incorporation of one atom of oxygen"/>
    <property type="evidence" value="ECO:0007669"/>
    <property type="project" value="InterPro"/>
</dbReference>
<dbReference type="STRING" id="927083.DB32_000710"/>
<dbReference type="PROSITE" id="PS51257">
    <property type="entry name" value="PROKAR_LIPOPROTEIN"/>
    <property type="match status" value="1"/>
</dbReference>
<reference evidence="4 5" key="1">
    <citation type="submission" date="2015-03" db="EMBL/GenBank/DDBJ databases">
        <title>Genome assembly of Sandaracinus amylolyticus DSM 53668.</title>
        <authorList>
            <person name="Sharma G."/>
            <person name="Subramanian S."/>
        </authorList>
    </citation>
    <scope>NUCLEOTIDE SEQUENCE [LARGE SCALE GENOMIC DNA]</scope>
    <source>
        <strain evidence="4 5">DSM 53668</strain>
    </source>
</reference>
<dbReference type="EMBL" id="CP011125">
    <property type="protein sequence ID" value="AKF03561.1"/>
    <property type="molecule type" value="Genomic_DNA"/>
</dbReference>
<dbReference type="PANTHER" id="PTHR39319:SF1">
    <property type="entry name" value="SI:DKEY-256H2.1"/>
    <property type="match status" value="1"/>
</dbReference>
<protein>
    <submittedName>
        <fullName evidence="4">N-glycosidase F, putative</fullName>
    </submittedName>
</protein>
<dbReference type="Pfam" id="PF09113">
    <property type="entry name" value="N-glycanase_C"/>
    <property type="match status" value="1"/>
</dbReference>
<feature type="signal peptide" evidence="2">
    <location>
        <begin position="1"/>
        <end position="19"/>
    </location>
</feature>
<evidence type="ECO:0000313" key="5">
    <source>
        <dbReference type="Proteomes" id="UP000034883"/>
    </source>
</evidence>
<dbReference type="InterPro" id="IPR008977">
    <property type="entry name" value="PHM/PNGase_F_dom_sf"/>
</dbReference>
<sequence length="577" mass="62815">MLARTTSRALLFSTLLALAGCGDDDASTQLDAGIDASAQDGGSDGGPPASAVCDELDLASTPMRTSGLGDAPGEVAGDFTVTQLDGSTWTLSERWSGCESYVFLVHFPGASGDALFATSLARLFGEGPRNTRYFFLSYDESADARRARMEALRASFEDDLAFWLEGQPEEHAFWRERMHFVTDRATEVQGSVGAHLRSLIEFASTPGNEVDHPDHGRIGVPAPVAFGIDRAQTWDEADNLAPAVGRPPELGMAAYLGHFYEYRAALDARLASEADATIVTLLDERTTGRVFRPEVTLPDAATMATFDQLEIDIEITCDEGNPFACSEWDRIADIQICTGTSSDPVAACDQRLEIARWITPYWRRGRQRYAIDATPFLALMREGGARRFFVELGPEWERATEWVAKVSLRFRTVGGTPRATGGARAFVGGAFDATYNTMHPPFSFTPPAGATRVELVTILSGHGQTDGDNCAEWCDHRHVFTVNGTALPEIRHEGRIGEDVGCAVRARDGAIPGQWGNWAQSRAYWCPGLPVDAVRTDITSRVTVGEENTITYAGRFRTDAPRGGDIALSAYVVWYAE</sequence>
<keyword evidence="1" id="KW-1015">Disulfide bond</keyword>
<feature type="domain" description="Peptide-N-glycosidase F N-terminal" evidence="3">
    <location>
        <begin position="278"/>
        <end position="410"/>
    </location>
</feature>